<organism evidence="1">
    <name type="scientific">hydrothermal vent metagenome</name>
    <dbReference type="NCBI Taxonomy" id="652676"/>
    <lineage>
        <taxon>unclassified sequences</taxon>
        <taxon>metagenomes</taxon>
        <taxon>ecological metagenomes</taxon>
    </lineage>
</organism>
<name>A0A1W1BWT7_9ZZZZ</name>
<dbReference type="AlphaFoldDB" id="A0A1W1BWT7"/>
<protein>
    <submittedName>
        <fullName evidence="1">Protein ytfJ</fullName>
    </submittedName>
</protein>
<gene>
    <name evidence="1" type="ORF">MNB_SV-8-1028</name>
</gene>
<dbReference type="EMBL" id="FPHD01000047">
    <property type="protein sequence ID" value="SFV57996.1"/>
    <property type="molecule type" value="Genomic_DNA"/>
</dbReference>
<dbReference type="Pfam" id="PF09695">
    <property type="entry name" value="YtfJ_HI0045"/>
    <property type="match status" value="1"/>
</dbReference>
<accession>A0A1W1BWT7</accession>
<proteinExistence type="predicted"/>
<reference evidence="1" key="1">
    <citation type="submission" date="2016-10" db="EMBL/GenBank/DDBJ databases">
        <authorList>
            <person name="de Groot N.N."/>
        </authorList>
    </citation>
    <scope>NUCLEOTIDE SEQUENCE</scope>
</reference>
<sequence>MKKIILGVLLIIGSSMAIELGKIPSSVSIDGKNGGKVDGTPWSSKMLKGKVYIIFYVDPDKKDLNEDLSNALKKRHFNRKKYGSIAIINLAATWMPNVLIASKLKSKQKKFPDTIYVKDKKKVLVDKWQLADDNSDILIFNKKGKLIYKKFGKVSRKEIPVVLKLIEKHL</sequence>
<dbReference type="InterPro" id="IPR006513">
    <property type="entry name" value="YtfJ_HI0045"/>
</dbReference>
<evidence type="ECO:0000313" key="1">
    <source>
        <dbReference type="EMBL" id="SFV57996.1"/>
    </source>
</evidence>